<dbReference type="InterPro" id="IPR011990">
    <property type="entry name" value="TPR-like_helical_dom_sf"/>
</dbReference>
<evidence type="ECO:0000256" key="6">
    <source>
        <dbReference type="SAM" id="SignalP"/>
    </source>
</evidence>
<proteinExistence type="inferred from homology"/>
<protein>
    <submittedName>
        <fullName evidence="9">Putative outer membrane starch-binding protein</fullName>
    </submittedName>
</protein>
<dbReference type="InterPro" id="IPR012944">
    <property type="entry name" value="SusD_RagB_dom"/>
</dbReference>
<dbReference type="AlphaFoldDB" id="A0A2T0XCI3"/>
<dbReference type="OrthoDB" id="617686at2"/>
<dbReference type="Proteomes" id="UP000252733">
    <property type="component" value="Unassembled WGS sequence"/>
</dbReference>
<dbReference type="Pfam" id="PF07980">
    <property type="entry name" value="SusD_RagB"/>
    <property type="match status" value="1"/>
</dbReference>
<evidence type="ECO:0000256" key="4">
    <source>
        <dbReference type="ARBA" id="ARBA00023136"/>
    </source>
</evidence>
<evidence type="ECO:0000256" key="3">
    <source>
        <dbReference type="ARBA" id="ARBA00022729"/>
    </source>
</evidence>
<keyword evidence="10" id="KW-1185">Reference proteome</keyword>
<dbReference type="EMBL" id="QPIZ01000013">
    <property type="protein sequence ID" value="RCW33247.1"/>
    <property type="molecule type" value="Genomic_DNA"/>
</dbReference>
<organism evidence="9 10">
    <name type="scientific">Marinilabilia salmonicolor</name>
    <dbReference type="NCBI Taxonomy" id="989"/>
    <lineage>
        <taxon>Bacteria</taxon>
        <taxon>Pseudomonadati</taxon>
        <taxon>Bacteroidota</taxon>
        <taxon>Bacteroidia</taxon>
        <taxon>Marinilabiliales</taxon>
        <taxon>Marinilabiliaceae</taxon>
        <taxon>Marinilabilia</taxon>
    </lineage>
</organism>
<sequence length="504" mass="56705">MKINILTTGMGMLLLLLAASCSLDKDPISEFSEVTMGVVDESGDRIKFEDRSEMLSQYEGMYNILKDRQEHWYLDYLLLTEVRADNAYAGTTGAEVMPVEDNSLDGSNSVLARDWNRYLEDIAYVNSIIENIDLVPDASFSDSERAQWKAEAKIFRAMVLLDMVRIWGNIPVITKEATDITADNIEEVYPVYFPPQNTPDEAYQQIIKDLTEAVPDAPAVGGDKTILTKGVAWSLLAKAYAEETIRDYDKVIEYSDKVINAGYSLVDDYSLLFGMNEAGTDVAARNTSEAILEVHYYSGGGNWVTWMFGRNLINWDQNFSWAKWVTPSRDLIAAFEAEGDDVRLGESVVFYEAGWSLYYPSENYPFMYKLRSENNSIIKLRLADILLLKAEALVGKGDLDGAAAIVDQIRARVNLPGLDESVKASAADMKEAVLKERRLELAFEGHRLFDLIRNDKLQEVMNGINNRDIGRLPQARSFTEESELFPIPQSVLDVNSNLEQNPGY</sequence>
<comment type="similarity">
    <text evidence="2">Belongs to the SusD family.</text>
</comment>
<evidence type="ECO:0000313" key="10">
    <source>
        <dbReference type="Proteomes" id="UP000252733"/>
    </source>
</evidence>
<comment type="subcellular location">
    <subcellularLocation>
        <location evidence="1">Cell outer membrane</location>
    </subcellularLocation>
</comment>
<dbReference type="RefSeq" id="WP_106153902.1">
    <property type="nucleotide sequence ID" value="NZ_PVTS01000014.1"/>
</dbReference>
<dbReference type="GO" id="GO:0009279">
    <property type="term" value="C:cell outer membrane"/>
    <property type="evidence" value="ECO:0007669"/>
    <property type="project" value="UniProtKB-SubCell"/>
</dbReference>
<evidence type="ECO:0000259" key="7">
    <source>
        <dbReference type="Pfam" id="PF07980"/>
    </source>
</evidence>
<name>A0A2T0XCI3_9BACT</name>
<feature type="chain" id="PRO_5030056599" evidence="6">
    <location>
        <begin position="25"/>
        <end position="504"/>
    </location>
</feature>
<dbReference type="CDD" id="cd08977">
    <property type="entry name" value="SusD"/>
    <property type="match status" value="1"/>
</dbReference>
<accession>A0A2T0XCI3</accession>
<keyword evidence="5" id="KW-0998">Cell outer membrane</keyword>
<reference evidence="9 10" key="1">
    <citation type="submission" date="2018-07" db="EMBL/GenBank/DDBJ databases">
        <title>Freshwater and sediment microbial communities from various areas in North America, analyzing microbe dynamics in response to fracking.</title>
        <authorList>
            <person name="Lamendella R."/>
        </authorList>
    </citation>
    <scope>NUCLEOTIDE SEQUENCE [LARGE SCALE GENOMIC DNA]</scope>
    <source>
        <strain evidence="9 10">160A</strain>
    </source>
</reference>
<evidence type="ECO:0000256" key="5">
    <source>
        <dbReference type="ARBA" id="ARBA00023237"/>
    </source>
</evidence>
<keyword evidence="3 6" id="KW-0732">Signal</keyword>
<dbReference type="InterPro" id="IPR033985">
    <property type="entry name" value="SusD-like_N"/>
</dbReference>
<keyword evidence="4" id="KW-0472">Membrane</keyword>
<evidence type="ECO:0000256" key="2">
    <source>
        <dbReference type="ARBA" id="ARBA00006275"/>
    </source>
</evidence>
<evidence type="ECO:0000259" key="8">
    <source>
        <dbReference type="Pfam" id="PF14322"/>
    </source>
</evidence>
<feature type="domain" description="SusD-like N-terminal" evidence="8">
    <location>
        <begin position="68"/>
        <end position="240"/>
    </location>
</feature>
<evidence type="ECO:0000313" key="9">
    <source>
        <dbReference type="EMBL" id="RCW33247.1"/>
    </source>
</evidence>
<dbReference type="Gene3D" id="1.25.40.390">
    <property type="match status" value="1"/>
</dbReference>
<comment type="caution">
    <text evidence="9">The sequence shown here is derived from an EMBL/GenBank/DDBJ whole genome shotgun (WGS) entry which is preliminary data.</text>
</comment>
<gene>
    <name evidence="9" type="ORF">DFO77_11312</name>
</gene>
<feature type="signal peptide" evidence="6">
    <location>
        <begin position="1"/>
        <end position="24"/>
    </location>
</feature>
<dbReference type="SUPFAM" id="SSF48452">
    <property type="entry name" value="TPR-like"/>
    <property type="match status" value="1"/>
</dbReference>
<feature type="domain" description="RagB/SusD" evidence="7">
    <location>
        <begin position="372"/>
        <end position="504"/>
    </location>
</feature>
<dbReference type="PROSITE" id="PS51257">
    <property type="entry name" value="PROKAR_LIPOPROTEIN"/>
    <property type="match status" value="1"/>
</dbReference>
<dbReference type="Pfam" id="PF14322">
    <property type="entry name" value="SusD-like_3"/>
    <property type="match status" value="1"/>
</dbReference>
<evidence type="ECO:0000256" key="1">
    <source>
        <dbReference type="ARBA" id="ARBA00004442"/>
    </source>
</evidence>